<comment type="subcellular location">
    <subcellularLocation>
        <location evidence="1">Membrane</location>
        <topology evidence="1">Multi-pass membrane protein</topology>
    </subcellularLocation>
</comment>
<keyword evidence="3 6" id="KW-0812">Transmembrane</keyword>
<gene>
    <name evidence="8" type="ORF">HAHE_32390</name>
</gene>
<keyword evidence="4 6" id="KW-1133">Transmembrane helix</keyword>
<evidence type="ECO:0000256" key="4">
    <source>
        <dbReference type="ARBA" id="ARBA00022989"/>
    </source>
</evidence>
<dbReference type="EMBL" id="AP024702">
    <property type="protein sequence ID" value="BCX49331.1"/>
    <property type="molecule type" value="Genomic_DNA"/>
</dbReference>
<comment type="similarity">
    <text evidence="2">Belongs to the cytochrome c oxidase subunit 3 family.</text>
</comment>
<keyword evidence="9" id="KW-1185">Reference proteome</keyword>
<dbReference type="InterPro" id="IPR000298">
    <property type="entry name" value="Cyt_c_oxidase-like_su3"/>
</dbReference>
<dbReference type="CDD" id="cd00386">
    <property type="entry name" value="Heme_Cu_Oxidase_III_like"/>
    <property type="match status" value="2"/>
</dbReference>
<feature type="transmembrane region" description="Helical" evidence="6">
    <location>
        <begin position="20"/>
        <end position="42"/>
    </location>
</feature>
<evidence type="ECO:0000313" key="8">
    <source>
        <dbReference type="EMBL" id="BCX49331.1"/>
    </source>
</evidence>
<dbReference type="Gene3D" id="1.20.120.80">
    <property type="entry name" value="Cytochrome c oxidase, subunit III, four-helix bundle"/>
    <property type="match status" value="2"/>
</dbReference>
<dbReference type="SUPFAM" id="SSF81452">
    <property type="entry name" value="Cytochrome c oxidase subunit III-like"/>
    <property type="match status" value="2"/>
</dbReference>
<dbReference type="InterPro" id="IPR035973">
    <property type="entry name" value="Cyt_c_oxidase_su3-like_sf"/>
</dbReference>
<evidence type="ECO:0000259" key="7">
    <source>
        <dbReference type="PROSITE" id="PS50253"/>
    </source>
</evidence>
<reference evidence="8 9" key="1">
    <citation type="submission" date="2021-06" db="EMBL/GenBank/DDBJ databases">
        <title>Complete genome of Haloferula helveola possessing various polysaccharide degrading enzymes.</title>
        <authorList>
            <person name="Takami H."/>
            <person name="Huang C."/>
            <person name="Hamasaki K."/>
        </authorList>
    </citation>
    <scope>NUCLEOTIDE SEQUENCE [LARGE SCALE GENOMIC DNA]</scope>
    <source>
        <strain evidence="8 9">CN-1</strain>
    </source>
</reference>
<evidence type="ECO:0000313" key="9">
    <source>
        <dbReference type="Proteomes" id="UP001374893"/>
    </source>
</evidence>
<dbReference type="InterPro" id="IPR013833">
    <property type="entry name" value="Cyt_c_oxidase_su3_a-hlx"/>
</dbReference>
<feature type="domain" description="Heme-copper oxidase subunit III family profile" evidence="7">
    <location>
        <begin position="1"/>
        <end position="611"/>
    </location>
</feature>
<protein>
    <submittedName>
        <fullName evidence="8">Cytochrome c oxidase subunit III</fullName>
    </submittedName>
</protein>
<keyword evidence="5 6" id="KW-0472">Membrane</keyword>
<sequence length="611" mass="69257">MEIPYVVNPRKDTGLFNSKIAIWLFLASEVMLFGGLFSAYIFLRLGADYPWPERTLPVLPGLINTFILIASSVTVVFAWASLKMRQWGRFQIFMGITVACAAIFMVFKGIEYNVKFHHQAARLNDYTAIEGHIDYFKVGGDDHGHGDHGDHEPEYLLDAHGHKIEANRHNILTSSLTFDLARMQGDWVEDAIAEATTEGVAITLAEDFDLNAADSAEPDEDKIVKAGTPLSLEVIDKLKGIQLDNHAENSNWRIRFNREAWRLKKADIKRNDLLGEAAFAADYPKGAEAGADERDEIYARWKAGMRARLATEVSLTEVKLSDDGAVPVLIKGKSLDDVSLPEKPTVKFTFSKPMVLRLKSHDVINDYEEGSTSVALRDNTVVEGKYEPSPMNFHYVDGIDFQHLVMIAEEKDQDPIIAIESSWLIKNNPEVAELWEMHKGVVEQLEDHLAKKDREPTHKDRYRMGWQEIAFYMDALEKHTAEGGKGLPEIKIGEKAVSAPKVTMTLKEHFMGPDYHNRKFPHVSVPRAEVALDSKFTPKWNTYYAIYFTITGLHGLHVVGGAIVLAYYLFCSRKMYQSNPEWLANRVEVGGLFWHFVDLVWIFAFPIFYLM</sequence>
<feature type="transmembrane region" description="Helical" evidence="6">
    <location>
        <begin position="544"/>
        <end position="570"/>
    </location>
</feature>
<evidence type="ECO:0000256" key="6">
    <source>
        <dbReference type="SAM" id="Phobius"/>
    </source>
</evidence>
<dbReference type="RefSeq" id="WP_338685876.1">
    <property type="nucleotide sequence ID" value="NZ_AP024702.1"/>
</dbReference>
<dbReference type="InterPro" id="IPR024791">
    <property type="entry name" value="Cyt_c/ubiquinol_Oxase_su3"/>
</dbReference>
<feature type="transmembrane region" description="Helical" evidence="6">
    <location>
        <begin position="62"/>
        <end position="80"/>
    </location>
</feature>
<dbReference type="PANTHER" id="PTHR11403">
    <property type="entry name" value="CYTOCHROME C OXIDASE SUBUNIT III"/>
    <property type="match status" value="1"/>
</dbReference>
<dbReference type="PROSITE" id="PS50253">
    <property type="entry name" value="COX3"/>
    <property type="match status" value="1"/>
</dbReference>
<dbReference type="Proteomes" id="UP001374893">
    <property type="component" value="Chromosome"/>
</dbReference>
<proteinExistence type="inferred from homology"/>
<organism evidence="8 9">
    <name type="scientific">Haloferula helveola</name>
    <dbReference type="NCBI Taxonomy" id="490095"/>
    <lineage>
        <taxon>Bacteria</taxon>
        <taxon>Pseudomonadati</taxon>
        <taxon>Verrucomicrobiota</taxon>
        <taxon>Verrucomicrobiia</taxon>
        <taxon>Verrucomicrobiales</taxon>
        <taxon>Verrucomicrobiaceae</taxon>
        <taxon>Haloferula</taxon>
    </lineage>
</organism>
<dbReference type="PANTHER" id="PTHR11403:SF6">
    <property type="entry name" value="NITRIC OXIDE REDUCTASE SUBUNIT E"/>
    <property type="match status" value="1"/>
</dbReference>
<evidence type="ECO:0000256" key="1">
    <source>
        <dbReference type="ARBA" id="ARBA00004141"/>
    </source>
</evidence>
<accession>A0ABN6H6Q9</accession>
<evidence type="ECO:0000256" key="3">
    <source>
        <dbReference type="ARBA" id="ARBA00022692"/>
    </source>
</evidence>
<feature type="transmembrane region" description="Helical" evidence="6">
    <location>
        <begin position="591"/>
        <end position="610"/>
    </location>
</feature>
<evidence type="ECO:0000256" key="2">
    <source>
        <dbReference type="ARBA" id="ARBA00010581"/>
    </source>
</evidence>
<feature type="transmembrane region" description="Helical" evidence="6">
    <location>
        <begin position="92"/>
        <end position="110"/>
    </location>
</feature>
<evidence type="ECO:0000256" key="5">
    <source>
        <dbReference type="ARBA" id="ARBA00023136"/>
    </source>
</evidence>
<dbReference type="Pfam" id="PF00510">
    <property type="entry name" value="COX3"/>
    <property type="match status" value="2"/>
</dbReference>
<name>A0ABN6H6Q9_9BACT</name>